<evidence type="ECO:0000256" key="1">
    <source>
        <dbReference type="ARBA" id="ARBA00010617"/>
    </source>
</evidence>
<dbReference type="GO" id="GO:0006629">
    <property type="term" value="P:lipid metabolic process"/>
    <property type="evidence" value="ECO:0007669"/>
    <property type="project" value="UniProtKB-ARBA"/>
</dbReference>
<keyword evidence="7" id="KW-0812">Transmembrane</keyword>
<proteinExistence type="inferred from homology"/>
<keyword evidence="7" id="KW-1133">Transmembrane helix</keyword>
<dbReference type="GO" id="GO:0004497">
    <property type="term" value="F:monooxygenase activity"/>
    <property type="evidence" value="ECO:0007669"/>
    <property type="project" value="UniProtKB-KW"/>
</dbReference>
<sequence>MVNLSESFVPAAIFLGLFIFFFSKGIFLKKTSKAIYQNWLFIGSLPAIILNSKRLLRGVNGIFFSLNGRGSFFINGPIFSKLKYFVTCHPKNIEYILKTDFHNFPKGPDFMQIFDPLGDGILTVDSDAWKVQRRMAHSAFIISEFKDLLSNMSRKIVQEQLVPLLAHVAKTGSIIDLQEVCSRFTFDVNMNAAFGEHENYLSTELPSNDLAQATDQVQKALLYRHVLPMFLWKLMRVFNIGWERETTKALKIIDARIYRLISRKRKDLFQGTKSFDLLSSHIKTQAQMVSTNISSLLTKNDDKFLRDTMFSLFLAGKDSLASGLIWFFWLVSKNPAAEAKILEELKVLHSSKKREPLQETHGWPYVFDARDLSELIYLHAAICESLRLYPPVPLNRKTVLKEVVLPDGSLVKPGMQIIISSYAVGRMSWIWGEDCRHFKPERWIDDDGRLIRHENMSKFVPFNFGPRTCLGKDMAFTQIKAVVSAVLFNFQVDVLGGQNIVPKPAITLHMENGLKVKLRKRVI</sequence>
<comment type="caution">
    <text evidence="8">The sequence shown here is derived from an EMBL/GenBank/DDBJ whole genome shotgun (WGS) entry which is preliminary data.</text>
</comment>
<accession>A0AAD4SHX3</accession>
<protein>
    <recommendedName>
        <fullName evidence="10">Cytochrome P450</fullName>
    </recommendedName>
</protein>
<evidence type="ECO:0000256" key="3">
    <source>
        <dbReference type="ARBA" id="ARBA00023002"/>
    </source>
</evidence>
<keyword evidence="6" id="KW-0503">Monooxygenase</keyword>
<dbReference type="SUPFAM" id="SSF48264">
    <property type="entry name" value="Cytochrome P450"/>
    <property type="match status" value="1"/>
</dbReference>
<keyword evidence="7" id="KW-0472">Membrane</keyword>
<keyword evidence="2 5" id="KW-0479">Metal-binding</keyword>
<reference evidence="8" key="1">
    <citation type="submission" date="2022-04" db="EMBL/GenBank/DDBJ databases">
        <title>A functionally conserved STORR gene fusion in Papaver species that diverged 16.8 million years ago.</title>
        <authorList>
            <person name="Catania T."/>
        </authorList>
    </citation>
    <scope>NUCLEOTIDE SEQUENCE</scope>
    <source>
        <strain evidence="8">S-188037</strain>
    </source>
</reference>
<dbReference type="GO" id="GO:0016705">
    <property type="term" value="F:oxidoreductase activity, acting on paired donors, with incorporation or reduction of molecular oxygen"/>
    <property type="evidence" value="ECO:0007669"/>
    <property type="project" value="InterPro"/>
</dbReference>
<dbReference type="GO" id="GO:0033075">
    <property type="term" value="P:isoquinoline alkaloid biosynthetic process"/>
    <property type="evidence" value="ECO:0007669"/>
    <property type="project" value="UniProtKB-ARBA"/>
</dbReference>
<dbReference type="PROSITE" id="PS00086">
    <property type="entry name" value="CYTOCHROME_P450"/>
    <property type="match status" value="1"/>
</dbReference>
<dbReference type="PRINTS" id="PR00463">
    <property type="entry name" value="EP450I"/>
</dbReference>
<keyword evidence="4 5" id="KW-0408">Iron</keyword>
<feature type="transmembrane region" description="Helical" evidence="7">
    <location>
        <begin position="34"/>
        <end position="50"/>
    </location>
</feature>
<dbReference type="AlphaFoldDB" id="A0AAD4SHX3"/>
<dbReference type="EMBL" id="JAJJMB010010406">
    <property type="protein sequence ID" value="KAI3908991.1"/>
    <property type="molecule type" value="Genomic_DNA"/>
</dbReference>
<dbReference type="InterPro" id="IPR001128">
    <property type="entry name" value="Cyt_P450"/>
</dbReference>
<dbReference type="InterPro" id="IPR036396">
    <property type="entry name" value="Cyt_P450_sf"/>
</dbReference>
<name>A0AAD4SHX3_9MAGN</name>
<dbReference type="PANTHER" id="PTHR24296">
    <property type="entry name" value="CYTOCHROME P450"/>
    <property type="match status" value="1"/>
</dbReference>
<dbReference type="PRINTS" id="PR00385">
    <property type="entry name" value="P450"/>
</dbReference>
<organism evidence="8 9">
    <name type="scientific">Papaver atlanticum</name>
    <dbReference type="NCBI Taxonomy" id="357466"/>
    <lineage>
        <taxon>Eukaryota</taxon>
        <taxon>Viridiplantae</taxon>
        <taxon>Streptophyta</taxon>
        <taxon>Embryophyta</taxon>
        <taxon>Tracheophyta</taxon>
        <taxon>Spermatophyta</taxon>
        <taxon>Magnoliopsida</taxon>
        <taxon>Ranunculales</taxon>
        <taxon>Papaveraceae</taxon>
        <taxon>Papaveroideae</taxon>
        <taxon>Papaver</taxon>
    </lineage>
</organism>
<dbReference type="GO" id="GO:0020037">
    <property type="term" value="F:heme binding"/>
    <property type="evidence" value="ECO:0007669"/>
    <property type="project" value="InterPro"/>
</dbReference>
<evidence type="ECO:0000313" key="8">
    <source>
        <dbReference type="EMBL" id="KAI3908991.1"/>
    </source>
</evidence>
<keyword evidence="5 6" id="KW-0349">Heme</keyword>
<dbReference type="Proteomes" id="UP001202328">
    <property type="component" value="Unassembled WGS sequence"/>
</dbReference>
<dbReference type="GO" id="GO:0005506">
    <property type="term" value="F:iron ion binding"/>
    <property type="evidence" value="ECO:0007669"/>
    <property type="project" value="InterPro"/>
</dbReference>
<evidence type="ECO:0000256" key="6">
    <source>
        <dbReference type="RuleBase" id="RU000461"/>
    </source>
</evidence>
<keyword evidence="9" id="KW-1185">Reference proteome</keyword>
<evidence type="ECO:0000256" key="5">
    <source>
        <dbReference type="PIRSR" id="PIRSR602401-1"/>
    </source>
</evidence>
<dbReference type="InterPro" id="IPR017972">
    <property type="entry name" value="Cyt_P450_CS"/>
</dbReference>
<feature type="transmembrane region" description="Helical" evidence="7">
    <location>
        <begin position="7"/>
        <end position="28"/>
    </location>
</feature>
<comment type="cofactor">
    <cofactor evidence="5">
        <name>heme</name>
        <dbReference type="ChEBI" id="CHEBI:30413"/>
    </cofactor>
</comment>
<evidence type="ECO:0000256" key="4">
    <source>
        <dbReference type="ARBA" id="ARBA00023004"/>
    </source>
</evidence>
<comment type="similarity">
    <text evidence="1 6">Belongs to the cytochrome P450 family.</text>
</comment>
<evidence type="ECO:0000313" key="9">
    <source>
        <dbReference type="Proteomes" id="UP001202328"/>
    </source>
</evidence>
<evidence type="ECO:0000256" key="7">
    <source>
        <dbReference type="SAM" id="Phobius"/>
    </source>
</evidence>
<gene>
    <name evidence="8" type="ORF">MKW98_008939</name>
</gene>
<evidence type="ECO:0000256" key="2">
    <source>
        <dbReference type="ARBA" id="ARBA00022723"/>
    </source>
</evidence>
<dbReference type="Gene3D" id="1.10.630.10">
    <property type="entry name" value="Cytochrome P450"/>
    <property type="match status" value="1"/>
</dbReference>
<dbReference type="CDD" id="cd11064">
    <property type="entry name" value="CYP86A"/>
    <property type="match status" value="1"/>
</dbReference>
<dbReference type="InterPro" id="IPR002401">
    <property type="entry name" value="Cyt_P450_E_grp-I"/>
</dbReference>
<evidence type="ECO:0008006" key="10">
    <source>
        <dbReference type="Google" id="ProtNLM"/>
    </source>
</evidence>
<feature type="binding site" description="axial binding residue" evidence="5">
    <location>
        <position position="469"/>
    </location>
    <ligand>
        <name>heme</name>
        <dbReference type="ChEBI" id="CHEBI:30413"/>
    </ligand>
    <ligandPart>
        <name>Fe</name>
        <dbReference type="ChEBI" id="CHEBI:18248"/>
    </ligandPart>
</feature>
<dbReference type="Pfam" id="PF00067">
    <property type="entry name" value="p450"/>
    <property type="match status" value="1"/>
</dbReference>
<keyword evidence="3 6" id="KW-0560">Oxidoreductase</keyword>